<organism evidence="2 3">
    <name type="scientific">Thelephora terrestris</name>
    <dbReference type="NCBI Taxonomy" id="56493"/>
    <lineage>
        <taxon>Eukaryota</taxon>
        <taxon>Fungi</taxon>
        <taxon>Dikarya</taxon>
        <taxon>Basidiomycota</taxon>
        <taxon>Agaricomycotina</taxon>
        <taxon>Agaricomycetes</taxon>
        <taxon>Thelephorales</taxon>
        <taxon>Thelephoraceae</taxon>
        <taxon>Thelephora</taxon>
    </lineage>
</organism>
<reference evidence="2" key="2">
    <citation type="submission" date="2020-11" db="EMBL/GenBank/DDBJ databases">
        <authorList>
            <consortium name="DOE Joint Genome Institute"/>
            <person name="Kuo A."/>
            <person name="Miyauchi S."/>
            <person name="Kiss E."/>
            <person name="Drula E."/>
            <person name="Kohler A."/>
            <person name="Sanchez-Garcia M."/>
            <person name="Andreopoulos B."/>
            <person name="Barry K.W."/>
            <person name="Bonito G."/>
            <person name="Buee M."/>
            <person name="Carver A."/>
            <person name="Chen C."/>
            <person name="Cichocki N."/>
            <person name="Clum A."/>
            <person name="Culley D."/>
            <person name="Crous P.W."/>
            <person name="Fauchery L."/>
            <person name="Girlanda M."/>
            <person name="Hayes R."/>
            <person name="Keri Z."/>
            <person name="Labutti K."/>
            <person name="Lipzen A."/>
            <person name="Lombard V."/>
            <person name="Magnuson J."/>
            <person name="Maillard F."/>
            <person name="Morin E."/>
            <person name="Murat C."/>
            <person name="Nolan M."/>
            <person name="Ohm R."/>
            <person name="Pangilinan J."/>
            <person name="Pereira M."/>
            <person name="Perotto S."/>
            <person name="Peter M."/>
            <person name="Riley R."/>
            <person name="Sitrit Y."/>
            <person name="Stielow B."/>
            <person name="Szollosi G."/>
            <person name="Zifcakova L."/>
            <person name="Stursova M."/>
            <person name="Spatafora J.W."/>
            <person name="Tedersoo L."/>
            <person name="Vaario L.-M."/>
            <person name="Yamada A."/>
            <person name="Yan M."/>
            <person name="Wang P."/>
            <person name="Xu J."/>
            <person name="Bruns T."/>
            <person name="Baldrian P."/>
            <person name="Vilgalys R."/>
            <person name="Henrissat B."/>
            <person name="Grigoriev I.V."/>
            <person name="Hibbett D."/>
            <person name="Nagy L.G."/>
            <person name="Martin F.M."/>
        </authorList>
    </citation>
    <scope>NUCLEOTIDE SEQUENCE</scope>
    <source>
        <strain evidence="2">UH-Tt-Lm1</strain>
    </source>
</reference>
<accession>A0A9P6H5M1</accession>
<dbReference type="Gene3D" id="3.30.710.10">
    <property type="entry name" value="Potassium Channel Kv1.1, Chain A"/>
    <property type="match status" value="1"/>
</dbReference>
<comment type="caution">
    <text evidence="2">The sequence shown here is derived from an EMBL/GenBank/DDBJ whole genome shotgun (WGS) entry which is preliminary data.</text>
</comment>
<sequence>MSQPHILHSALTESITSGRFVDTKFYVFSRRHNSGRVGTPKALFANGRVLATVPYFESLFSERFSEGESKDIRDGFPSDEQPYTDTYEYLSDSDLDEEEECTGVDEPANNDTATNNPFLSPGIAAPDRECGGTVHMQQGKVAIVKDMAAITFKALLGYLYTGEIHFAPFGSEANRNLRASGKQTWETDGLSKVSPKSIYRLADKYDIPELKQLAWETILKDLNSCNLVEEIFSDFTFFFPQGASEDTIKRLQEKLSNLSGVRLERSADTLGILWEKLSKSEPFTVEKEQNTGPSIV</sequence>
<evidence type="ECO:0000259" key="1">
    <source>
        <dbReference type="SMART" id="SM00225"/>
    </source>
</evidence>
<protein>
    <recommendedName>
        <fullName evidence="1">BTB domain-containing protein</fullName>
    </recommendedName>
</protein>
<proteinExistence type="predicted"/>
<dbReference type="InterPro" id="IPR011333">
    <property type="entry name" value="SKP1/BTB/POZ_sf"/>
</dbReference>
<dbReference type="OrthoDB" id="6359816at2759"/>
<reference evidence="2" key="1">
    <citation type="journal article" date="2020" name="Nat. Commun.">
        <title>Large-scale genome sequencing of mycorrhizal fungi provides insights into the early evolution of symbiotic traits.</title>
        <authorList>
            <person name="Miyauchi S."/>
            <person name="Kiss E."/>
            <person name="Kuo A."/>
            <person name="Drula E."/>
            <person name="Kohler A."/>
            <person name="Sanchez-Garcia M."/>
            <person name="Morin E."/>
            <person name="Andreopoulos B."/>
            <person name="Barry K.W."/>
            <person name="Bonito G."/>
            <person name="Buee M."/>
            <person name="Carver A."/>
            <person name="Chen C."/>
            <person name="Cichocki N."/>
            <person name="Clum A."/>
            <person name="Culley D."/>
            <person name="Crous P.W."/>
            <person name="Fauchery L."/>
            <person name="Girlanda M."/>
            <person name="Hayes R.D."/>
            <person name="Keri Z."/>
            <person name="LaButti K."/>
            <person name="Lipzen A."/>
            <person name="Lombard V."/>
            <person name="Magnuson J."/>
            <person name="Maillard F."/>
            <person name="Murat C."/>
            <person name="Nolan M."/>
            <person name="Ohm R.A."/>
            <person name="Pangilinan J."/>
            <person name="Pereira M.F."/>
            <person name="Perotto S."/>
            <person name="Peter M."/>
            <person name="Pfister S."/>
            <person name="Riley R."/>
            <person name="Sitrit Y."/>
            <person name="Stielow J.B."/>
            <person name="Szollosi G."/>
            <person name="Zifcakova L."/>
            <person name="Stursova M."/>
            <person name="Spatafora J.W."/>
            <person name="Tedersoo L."/>
            <person name="Vaario L.M."/>
            <person name="Yamada A."/>
            <person name="Yan M."/>
            <person name="Wang P."/>
            <person name="Xu J."/>
            <person name="Bruns T."/>
            <person name="Baldrian P."/>
            <person name="Vilgalys R."/>
            <person name="Dunand C."/>
            <person name="Henrissat B."/>
            <person name="Grigoriev I.V."/>
            <person name="Hibbett D."/>
            <person name="Nagy L.G."/>
            <person name="Martin F.M."/>
        </authorList>
    </citation>
    <scope>NUCLEOTIDE SEQUENCE</scope>
    <source>
        <strain evidence="2">UH-Tt-Lm1</strain>
    </source>
</reference>
<dbReference type="AlphaFoldDB" id="A0A9P6H5M1"/>
<dbReference type="Proteomes" id="UP000736335">
    <property type="component" value="Unassembled WGS sequence"/>
</dbReference>
<dbReference type="InterPro" id="IPR000210">
    <property type="entry name" value="BTB/POZ_dom"/>
</dbReference>
<dbReference type="SUPFAM" id="SSF54695">
    <property type="entry name" value="POZ domain"/>
    <property type="match status" value="1"/>
</dbReference>
<feature type="domain" description="BTB" evidence="1">
    <location>
        <begin position="21"/>
        <end position="222"/>
    </location>
</feature>
<name>A0A9P6H5M1_9AGAM</name>
<gene>
    <name evidence="2" type="ORF">BJ322DRAFT_349753</name>
</gene>
<dbReference type="SMART" id="SM00225">
    <property type="entry name" value="BTB"/>
    <property type="match status" value="1"/>
</dbReference>
<dbReference type="PANTHER" id="PTHR24413">
    <property type="entry name" value="SPECKLE-TYPE POZ PROTEIN"/>
    <property type="match status" value="1"/>
</dbReference>
<evidence type="ECO:0000313" key="3">
    <source>
        <dbReference type="Proteomes" id="UP000736335"/>
    </source>
</evidence>
<evidence type="ECO:0000313" key="2">
    <source>
        <dbReference type="EMBL" id="KAF9779896.1"/>
    </source>
</evidence>
<keyword evidence="3" id="KW-1185">Reference proteome</keyword>
<dbReference type="EMBL" id="WIUZ02000018">
    <property type="protein sequence ID" value="KAF9779896.1"/>
    <property type="molecule type" value="Genomic_DNA"/>
</dbReference>